<dbReference type="CDD" id="cd11791">
    <property type="entry name" value="SH3_UBASH3"/>
    <property type="match status" value="1"/>
</dbReference>
<dbReference type="GO" id="GO:0005829">
    <property type="term" value="C:cytosol"/>
    <property type="evidence" value="ECO:0007669"/>
    <property type="project" value="UniProtKB-SubCell"/>
</dbReference>
<dbReference type="SUPFAM" id="SSF53254">
    <property type="entry name" value="Phosphoglycerate mutase-like"/>
    <property type="match status" value="1"/>
</dbReference>
<reference evidence="14 15" key="1">
    <citation type="submission" date="2020-08" db="EMBL/GenBank/DDBJ databases">
        <title>Aphidius gifuensis genome sequencing and assembly.</title>
        <authorList>
            <person name="Du Z."/>
        </authorList>
    </citation>
    <scope>NUCLEOTIDE SEQUENCE [LARGE SCALE GENOMIC DNA]</scope>
    <source>
        <strain evidence="14">YNYX2018</strain>
        <tissue evidence="14">Adults</tissue>
    </source>
</reference>
<keyword evidence="2 10" id="KW-0728">SH3 domain</keyword>
<dbReference type="InterPro" id="IPR009060">
    <property type="entry name" value="UBA-like_sf"/>
</dbReference>
<organism evidence="14 15">
    <name type="scientific">Aphidius gifuensis</name>
    <name type="common">Parasitoid wasp</name>
    <dbReference type="NCBI Taxonomy" id="684658"/>
    <lineage>
        <taxon>Eukaryota</taxon>
        <taxon>Metazoa</taxon>
        <taxon>Ecdysozoa</taxon>
        <taxon>Arthropoda</taxon>
        <taxon>Hexapoda</taxon>
        <taxon>Insecta</taxon>
        <taxon>Pterygota</taxon>
        <taxon>Neoptera</taxon>
        <taxon>Endopterygota</taxon>
        <taxon>Hymenoptera</taxon>
        <taxon>Apocrita</taxon>
        <taxon>Ichneumonoidea</taxon>
        <taxon>Braconidae</taxon>
        <taxon>Aphidiinae</taxon>
        <taxon>Aphidius</taxon>
    </lineage>
</organism>
<evidence type="ECO:0000256" key="2">
    <source>
        <dbReference type="ARBA" id="ARBA00022443"/>
    </source>
</evidence>
<dbReference type="AlphaFoldDB" id="A0A835CST5"/>
<feature type="domain" description="SH3" evidence="12">
    <location>
        <begin position="233"/>
        <end position="298"/>
    </location>
</feature>
<comment type="catalytic activity">
    <reaction evidence="7">
        <text>ecdysone 22-phosphate + H2O = ecdysone + phosphate</text>
        <dbReference type="Rhea" id="RHEA:63576"/>
        <dbReference type="ChEBI" id="CHEBI:15377"/>
        <dbReference type="ChEBI" id="CHEBI:16688"/>
        <dbReference type="ChEBI" id="CHEBI:43474"/>
        <dbReference type="ChEBI" id="CHEBI:147380"/>
    </reaction>
</comment>
<dbReference type="InterPro" id="IPR001452">
    <property type="entry name" value="SH3_domain"/>
</dbReference>
<dbReference type="Gene3D" id="3.40.50.1240">
    <property type="entry name" value="Phosphoglycerate mutase-like"/>
    <property type="match status" value="1"/>
</dbReference>
<comment type="subcellular location">
    <subcellularLocation>
        <location evidence="1">Cytoplasm</location>
        <location evidence="1">Cytosol</location>
    </subcellularLocation>
</comment>
<evidence type="ECO:0000256" key="3">
    <source>
        <dbReference type="ARBA" id="ARBA00022490"/>
    </source>
</evidence>
<gene>
    <name evidence="14" type="ORF">HCN44_008966</name>
</gene>
<dbReference type="PANTHER" id="PTHR16469">
    <property type="entry name" value="UBIQUITIN-ASSOCIATED AND SH3 DOMAIN-CONTAINING BA-RELATED"/>
    <property type="match status" value="1"/>
</dbReference>
<dbReference type="InterPro" id="IPR013078">
    <property type="entry name" value="His_Pase_superF_clade-1"/>
</dbReference>
<evidence type="ECO:0000256" key="11">
    <source>
        <dbReference type="SAM" id="MobiDB-lite"/>
    </source>
</evidence>
<dbReference type="Pfam" id="PF00300">
    <property type="entry name" value="His_Phos_1"/>
    <property type="match status" value="1"/>
</dbReference>
<evidence type="ECO:0000256" key="7">
    <source>
        <dbReference type="ARBA" id="ARBA00052011"/>
    </source>
</evidence>
<dbReference type="InterPro" id="IPR051710">
    <property type="entry name" value="Phosphatase_SH3-domain"/>
</dbReference>
<protein>
    <recommendedName>
        <fullName evidence="8">Ecdysteroid-phosphate phosphatase</fullName>
    </recommendedName>
</protein>
<comment type="caution">
    <text evidence="14">The sequence shown here is derived from an EMBL/GenBank/DDBJ whole genome shotgun (WGS) entry which is preliminary data.</text>
</comment>
<dbReference type="CDD" id="cd07067">
    <property type="entry name" value="HP_PGM_like"/>
    <property type="match status" value="1"/>
</dbReference>
<evidence type="ECO:0000256" key="5">
    <source>
        <dbReference type="ARBA" id="ARBA00050567"/>
    </source>
</evidence>
<dbReference type="Pfam" id="PF14604">
    <property type="entry name" value="SH3_9"/>
    <property type="match status" value="1"/>
</dbReference>
<dbReference type="CDD" id="cd14301">
    <property type="entry name" value="UBA_UBS3B"/>
    <property type="match status" value="1"/>
</dbReference>
<feature type="region of interest" description="Disordered" evidence="11">
    <location>
        <begin position="325"/>
        <end position="345"/>
    </location>
</feature>
<accession>A0A835CST5</accession>
<dbReference type="GO" id="GO:0004721">
    <property type="term" value="F:phosphoprotein phosphatase activity"/>
    <property type="evidence" value="ECO:0007669"/>
    <property type="project" value="UniProtKB-KW"/>
</dbReference>
<keyword evidence="15" id="KW-1185">Reference proteome</keyword>
<evidence type="ECO:0000313" key="14">
    <source>
        <dbReference type="EMBL" id="KAF7991595.1"/>
    </source>
</evidence>
<dbReference type="InterPro" id="IPR036028">
    <property type="entry name" value="SH3-like_dom_sf"/>
</dbReference>
<proteinExistence type="predicted"/>
<keyword evidence="4" id="KW-0378">Hydrolase</keyword>
<comment type="catalytic activity">
    <reaction evidence="5">
        <text>20-hydroxyecdysone 22-phosphate + H2O = 20-hydroxyecdysone + phosphate</text>
        <dbReference type="Rhea" id="RHEA:63580"/>
        <dbReference type="ChEBI" id="CHEBI:15377"/>
        <dbReference type="ChEBI" id="CHEBI:16587"/>
        <dbReference type="ChEBI" id="CHEBI:43474"/>
        <dbReference type="ChEBI" id="CHEBI:147382"/>
    </reaction>
</comment>
<evidence type="ECO:0000256" key="9">
    <source>
        <dbReference type="PIRSR" id="PIRSR613078-2"/>
    </source>
</evidence>
<evidence type="ECO:0000259" key="12">
    <source>
        <dbReference type="PROSITE" id="PS50002"/>
    </source>
</evidence>
<dbReference type="Gene3D" id="2.30.30.40">
    <property type="entry name" value="SH3 Domains"/>
    <property type="match status" value="1"/>
</dbReference>
<evidence type="ECO:0000259" key="13">
    <source>
        <dbReference type="PROSITE" id="PS50030"/>
    </source>
</evidence>
<keyword evidence="4" id="KW-0904">Protein phosphatase</keyword>
<dbReference type="InterPro" id="IPR029033">
    <property type="entry name" value="His_PPase_superfam"/>
</dbReference>
<sequence length="615" mass="69749">MATLPPRKNLTPTKISKEYLTPLEILLQLGFPKNRAEKALAATGHRGVQLASDWLLAHVRDPNIDDETSREYIVYLCPTGLFAEKLAKFFIECKELGWNKAHNYIPHLTMLRFFKVPDELAKQVANLFETLIDMKNDCIERIDFETYISPNFMGLFVDDNQAKLLDIIAKRFINKLSSIDINADIHTDSLHLSLAYQFSTNQFQLLRSMVERMGKNSSSNWELRLYSRNAKLKDSRVHKVTHAHVPREDDELELRPGDFIYITDDACDESIDGWVKGVSWLTGLTGYLPMNHTERTAETDAWTLHATVTLPNGKIESSYDNAEIPRTRKPPILSSSESIDTPDGIARDNELIEASLPPSITSREIYICRHGERVDFTFGAWIPYCFEENGSYVRRDLNMPREIPMRNIQDFQNDSPLTTLGEMQASLVGEAMKSSNVKIDVAYTSPSLRCIQTLSKILKGQGSNLQMKIEPGFIEWLAWYPNGLPVWMSIDDLIKAGFNVDKNYEAIISKSSLPERESAAQYYERSYELVKKIIDSTDGNILIVGHAASLGACTRQLSGGNIPSPSEVTRLVQRVPYLACLTARQDNVNGWQLNPPPFPPITHSSNSRFDWKMLH</sequence>
<dbReference type="SMART" id="SM00326">
    <property type="entry name" value="SH3"/>
    <property type="match status" value="1"/>
</dbReference>
<evidence type="ECO:0000256" key="10">
    <source>
        <dbReference type="PROSITE-ProRule" id="PRU00192"/>
    </source>
</evidence>
<evidence type="ECO:0000256" key="4">
    <source>
        <dbReference type="ARBA" id="ARBA00022912"/>
    </source>
</evidence>
<dbReference type="OrthoDB" id="414418at2759"/>
<dbReference type="FunFam" id="1.10.8.10:FF:000053">
    <property type="entry name" value="Ubiquitin-associated and SH3 domain-containing, A"/>
    <property type="match status" value="1"/>
</dbReference>
<evidence type="ECO:0000256" key="6">
    <source>
        <dbReference type="ARBA" id="ARBA00051991"/>
    </source>
</evidence>
<feature type="domain" description="UBA" evidence="13">
    <location>
        <begin position="14"/>
        <end position="58"/>
    </location>
</feature>
<dbReference type="PANTHER" id="PTHR16469:SF27">
    <property type="entry name" value="UBIQUITIN-ASSOCIATED AND SH3 DOMAIN-CONTAINING BA-RELATED"/>
    <property type="match status" value="1"/>
</dbReference>
<feature type="binding site" evidence="9">
    <location>
        <position position="449"/>
    </location>
    <ligand>
        <name>substrate</name>
    </ligand>
</feature>
<keyword evidence="3" id="KW-0963">Cytoplasm</keyword>
<name>A0A835CST5_APHGI</name>
<dbReference type="SUPFAM" id="SSF46934">
    <property type="entry name" value="UBA-like"/>
    <property type="match status" value="1"/>
</dbReference>
<dbReference type="Pfam" id="PF22562">
    <property type="entry name" value="UBA_7"/>
    <property type="match status" value="1"/>
</dbReference>
<dbReference type="Gene3D" id="1.10.8.10">
    <property type="entry name" value="DNA helicase RuvA subunit, C-terminal domain"/>
    <property type="match status" value="1"/>
</dbReference>
<dbReference type="Proteomes" id="UP000639338">
    <property type="component" value="Unassembled WGS sequence"/>
</dbReference>
<comment type="catalytic activity">
    <reaction evidence="6">
        <text>2-deoxyecdysone 22-phosphate + H2O = 2-deoxyecdysone + phosphate</text>
        <dbReference type="Rhea" id="RHEA:63584"/>
        <dbReference type="ChEBI" id="CHEBI:15377"/>
        <dbReference type="ChEBI" id="CHEBI:19566"/>
        <dbReference type="ChEBI" id="CHEBI:43474"/>
        <dbReference type="ChEBI" id="CHEBI:147386"/>
    </reaction>
</comment>
<dbReference type="EMBL" id="JACMRX010000004">
    <property type="protein sequence ID" value="KAF7991595.1"/>
    <property type="molecule type" value="Genomic_DNA"/>
</dbReference>
<dbReference type="PROSITE" id="PS50002">
    <property type="entry name" value="SH3"/>
    <property type="match status" value="1"/>
</dbReference>
<dbReference type="SMART" id="SM00855">
    <property type="entry name" value="PGAM"/>
    <property type="match status" value="1"/>
</dbReference>
<dbReference type="GO" id="GO:0102531">
    <property type="term" value="F:ecdysteroid-phosphate phosphatase activity"/>
    <property type="evidence" value="ECO:0007669"/>
    <property type="project" value="UniProtKB-ARBA"/>
</dbReference>
<evidence type="ECO:0000256" key="1">
    <source>
        <dbReference type="ARBA" id="ARBA00004514"/>
    </source>
</evidence>
<evidence type="ECO:0000256" key="8">
    <source>
        <dbReference type="ARBA" id="ARBA00074288"/>
    </source>
</evidence>
<evidence type="ECO:0000313" key="15">
    <source>
        <dbReference type="Proteomes" id="UP000639338"/>
    </source>
</evidence>
<dbReference type="PROSITE" id="PS50030">
    <property type="entry name" value="UBA"/>
    <property type="match status" value="1"/>
</dbReference>
<dbReference type="SUPFAM" id="SSF50044">
    <property type="entry name" value="SH3-domain"/>
    <property type="match status" value="1"/>
</dbReference>
<dbReference type="InterPro" id="IPR015940">
    <property type="entry name" value="UBA"/>
</dbReference>